<name>A0A0P6WXW8_9CHLR</name>
<dbReference type="SUPFAM" id="SSF55144">
    <property type="entry name" value="LigT-like"/>
    <property type="match status" value="1"/>
</dbReference>
<dbReference type="EMBL" id="LGCK01000006">
    <property type="protein sequence ID" value="KPL73523.1"/>
    <property type="molecule type" value="Genomic_DNA"/>
</dbReference>
<evidence type="ECO:0000313" key="2">
    <source>
        <dbReference type="Proteomes" id="UP000050430"/>
    </source>
</evidence>
<proteinExistence type="predicted"/>
<sequence>MLWDTSFEAISRGDIDIDPYITNPGLDRRRGLTLIFRPPEEIKTTVIDFLKSIQVLEPDQYYYGQSNLHFTVLSLFTAIPDYQEQYNQLDRYRKVVVEVIDGVSPFSLHLRGLTVSRGALMVCGYPDSDTLNNLRNALRQKLIQNNLAQGLDKRYTLTAAHSTVMRFSHPLRNPFELSQIIQTNRYREFGRFDVKCLQLVKNDWYMSQQHTPIMAEYYLRQA</sequence>
<dbReference type="AlphaFoldDB" id="A0A0P6WXW8"/>
<reference evidence="1 2" key="1">
    <citation type="submission" date="2015-07" db="EMBL/GenBank/DDBJ databases">
        <title>Genome sequence of Leptolinea tardivitalis DSM 16556.</title>
        <authorList>
            <person name="Hemp J."/>
            <person name="Ward L.M."/>
            <person name="Pace L.A."/>
            <person name="Fischer W.W."/>
        </authorList>
    </citation>
    <scope>NUCLEOTIDE SEQUENCE [LARGE SCALE GENOMIC DNA]</scope>
    <source>
        <strain evidence="1 2">YMTK-2</strain>
    </source>
</reference>
<dbReference type="InterPro" id="IPR009097">
    <property type="entry name" value="Cyclic_Pdiesterase"/>
</dbReference>
<comment type="caution">
    <text evidence="1">The sequence shown here is derived from an EMBL/GenBank/DDBJ whole genome shotgun (WGS) entry which is preliminary data.</text>
</comment>
<keyword evidence="2" id="KW-1185">Reference proteome</keyword>
<dbReference type="Gene3D" id="3.90.1140.10">
    <property type="entry name" value="Cyclic phosphodiesterase"/>
    <property type="match status" value="1"/>
</dbReference>
<dbReference type="STRING" id="229920.ADM99_03240"/>
<accession>A0A0P6WXW8</accession>
<protein>
    <submittedName>
        <fullName evidence="1">Uncharacterized protein</fullName>
    </submittedName>
</protein>
<dbReference type="Pfam" id="PF13563">
    <property type="entry name" value="2_5_RNA_ligase2"/>
    <property type="match status" value="1"/>
</dbReference>
<gene>
    <name evidence="1" type="ORF">ADM99_03240</name>
</gene>
<evidence type="ECO:0000313" key="1">
    <source>
        <dbReference type="EMBL" id="KPL73523.1"/>
    </source>
</evidence>
<organism evidence="1 2">
    <name type="scientific">Leptolinea tardivitalis</name>
    <dbReference type="NCBI Taxonomy" id="229920"/>
    <lineage>
        <taxon>Bacteria</taxon>
        <taxon>Bacillati</taxon>
        <taxon>Chloroflexota</taxon>
        <taxon>Anaerolineae</taxon>
        <taxon>Anaerolineales</taxon>
        <taxon>Anaerolineaceae</taxon>
        <taxon>Leptolinea</taxon>
    </lineage>
</organism>
<dbReference type="Proteomes" id="UP000050430">
    <property type="component" value="Unassembled WGS sequence"/>
</dbReference>